<reference evidence="2 3" key="1">
    <citation type="submission" date="2021-06" db="EMBL/GenBank/DDBJ databases">
        <authorList>
            <person name="Palmer J.M."/>
        </authorList>
    </citation>
    <scope>NUCLEOTIDE SEQUENCE [LARGE SCALE GENOMIC DNA]</scope>
    <source>
        <strain evidence="2 3">MEX-2019</strain>
        <tissue evidence="2">Muscle</tissue>
    </source>
</reference>
<dbReference type="Proteomes" id="UP001311232">
    <property type="component" value="Unassembled WGS sequence"/>
</dbReference>
<feature type="compositionally biased region" description="Basic residues" evidence="1">
    <location>
        <begin position="141"/>
        <end position="152"/>
    </location>
</feature>
<feature type="compositionally biased region" description="Basic and acidic residues" evidence="1">
    <location>
        <begin position="167"/>
        <end position="178"/>
    </location>
</feature>
<evidence type="ECO:0000256" key="1">
    <source>
        <dbReference type="SAM" id="MobiDB-lite"/>
    </source>
</evidence>
<organism evidence="2 3">
    <name type="scientific">Crenichthys baileyi</name>
    <name type="common">White River springfish</name>
    <dbReference type="NCBI Taxonomy" id="28760"/>
    <lineage>
        <taxon>Eukaryota</taxon>
        <taxon>Metazoa</taxon>
        <taxon>Chordata</taxon>
        <taxon>Craniata</taxon>
        <taxon>Vertebrata</taxon>
        <taxon>Euteleostomi</taxon>
        <taxon>Actinopterygii</taxon>
        <taxon>Neopterygii</taxon>
        <taxon>Teleostei</taxon>
        <taxon>Neoteleostei</taxon>
        <taxon>Acanthomorphata</taxon>
        <taxon>Ovalentaria</taxon>
        <taxon>Atherinomorphae</taxon>
        <taxon>Cyprinodontiformes</taxon>
        <taxon>Goodeidae</taxon>
        <taxon>Crenichthys</taxon>
    </lineage>
</organism>
<accession>A0AAV9SDW7</accession>
<sequence length="229" mass="25669">MHRKEAALPPEMQKHQHPCQPSRNDRVKPSCGSPRANATATPHILPYIGRGTVKTTNPEHTPPTRNHPADKQTPPQHEAEKPDATAEPSDAHPAIQNTEASAAMHRTTTPTLQHAKQRRTVCSNEHPKQKPSTKPTPCKYAPHRPSKNKAPCKRAPPSHARKPTPKRTKDREPTEPKPKPTKKPRPVHAEINPDQPARPPKPCRPLRPPSSRQNRDQHQELESRQGTRI</sequence>
<dbReference type="AlphaFoldDB" id="A0AAV9SDW7"/>
<feature type="region of interest" description="Disordered" evidence="1">
    <location>
        <begin position="1"/>
        <end position="229"/>
    </location>
</feature>
<keyword evidence="3" id="KW-1185">Reference proteome</keyword>
<evidence type="ECO:0000313" key="3">
    <source>
        <dbReference type="Proteomes" id="UP001311232"/>
    </source>
</evidence>
<comment type="caution">
    <text evidence="2">The sequence shown here is derived from an EMBL/GenBank/DDBJ whole genome shotgun (WGS) entry which is preliminary data.</text>
</comment>
<proteinExistence type="predicted"/>
<protein>
    <submittedName>
        <fullName evidence="2">Uncharacterized protein</fullName>
    </submittedName>
</protein>
<dbReference type="EMBL" id="JAHHUM010000582">
    <property type="protein sequence ID" value="KAK5619278.1"/>
    <property type="molecule type" value="Genomic_DNA"/>
</dbReference>
<dbReference type="PRINTS" id="PR01217">
    <property type="entry name" value="PRICHEXTENSN"/>
</dbReference>
<feature type="compositionally biased region" description="Polar residues" evidence="1">
    <location>
        <begin position="95"/>
        <end position="114"/>
    </location>
</feature>
<feature type="compositionally biased region" description="Pro residues" evidence="1">
    <location>
        <begin position="196"/>
        <end position="208"/>
    </location>
</feature>
<feature type="compositionally biased region" description="Basic and acidic residues" evidence="1">
    <location>
        <begin position="213"/>
        <end position="229"/>
    </location>
</feature>
<gene>
    <name evidence="2" type="ORF">CRENBAI_018128</name>
</gene>
<evidence type="ECO:0000313" key="2">
    <source>
        <dbReference type="EMBL" id="KAK5619278.1"/>
    </source>
</evidence>
<name>A0AAV9SDW7_9TELE</name>